<accession>A0A9J6FUP0</accession>
<comment type="caution">
    <text evidence="1">The sequence shown here is derived from an EMBL/GenBank/DDBJ whole genome shotgun (WGS) entry which is preliminary data.</text>
</comment>
<keyword evidence="2" id="KW-1185">Reference proteome</keyword>
<evidence type="ECO:0000313" key="2">
    <source>
        <dbReference type="Proteomes" id="UP000821853"/>
    </source>
</evidence>
<dbReference type="OrthoDB" id="10061868at2759"/>
<dbReference type="EMBL" id="JABSTR010000004">
    <property type="protein sequence ID" value="KAH9366877.1"/>
    <property type="molecule type" value="Genomic_DNA"/>
</dbReference>
<dbReference type="AlphaFoldDB" id="A0A9J6FUP0"/>
<evidence type="ECO:0000313" key="1">
    <source>
        <dbReference type="EMBL" id="KAH9366877.1"/>
    </source>
</evidence>
<dbReference type="VEuPathDB" id="VectorBase:HLOH_040014"/>
<gene>
    <name evidence="1" type="ORF">HPB48_021331</name>
</gene>
<proteinExistence type="predicted"/>
<dbReference type="Proteomes" id="UP000821853">
    <property type="component" value="Chromosome 2"/>
</dbReference>
<protein>
    <submittedName>
        <fullName evidence="1">Uncharacterized protein</fullName>
    </submittedName>
</protein>
<sequence length="117" mass="12691">MLNTVKTSSDTVGLRKLYDYVLVNIRGIETLGVKKSSFSSMLCDILLRALPHDIVVQDHRTSRRIPGGVTADGRALAAGLPLDSVSSAATTTRRLHRAPQLAHAAPSRHRINTCFVS</sequence>
<name>A0A9J6FUP0_HAELO</name>
<reference evidence="1 2" key="1">
    <citation type="journal article" date="2020" name="Cell">
        <title>Large-Scale Comparative Analyses of Tick Genomes Elucidate Their Genetic Diversity and Vector Capacities.</title>
        <authorList>
            <consortium name="Tick Genome and Microbiome Consortium (TIGMIC)"/>
            <person name="Jia N."/>
            <person name="Wang J."/>
            <person name="Shi W."/>
            <person name="Du L."/>
            <person name="Sun Y."/>
            <person name="Zhan W."/>
            <person name="Jiang J.F."/>
            <person name="Wang Q."/>
            <person name="Zhang B."/>
            <person name="Ji P."/>
            <person name="Bell-Sakyi L."/>
            <person name="Cui X.M."/>
            <person name="Yuan T.T."/>
            <person name="Jiang B.G."/>
            <person name="Yang W.F."/>
            <person name="Lam T.T."/>
            <person name="Chang Q.C."/>
            <person name="Ding S.J."/>
            <person name="Wang X.J."/>
            <person name="Zhu J.G."/>
            <person name="Ruan X.D."/>
            <person name="Zhao L."/>
            <person name="Wei J.T."/>
            <person name="Ye R.Z."/>
            <person name="Que T.C."/>
            <person name="Du C.H."/>
            <person name="Zhou Y.H."/>
            <person name="Cheng J.X."/>
            <person name="Dai P.F."/>
            <person name="Guo W.B."/>
            <person name="Han X.H."/>
            <person name="Huang E.J."/>
            <person name="Li L.F."/>
            <person name="Wei W."/>
            <person name="Gao Y.C."/>
            <person name="Liu J.Z."/>
            <person name="Shao H.Z."/>
            <person name="Wang X."/>
            <person name="Wang C.C."/>
            <person name="Yang T.C."/>
            <person name="Huo Q.B."/>
            <person name="Li W."/>
            <person name="Chen H.Y."/>
            <person name="Chen S.E."/>
            <person name="Zhou L.G."/>
            <person name="Ni X.B."/>
            <person name="Tian J.H."/>
            <person name="Sheng Y."/>
            <person name="Liu T."/>
            <person name="Pan Y.S."/>
            <person name="Xia L.Y."/>
            <person name="Li J."/>
            <person name="Zhao F."/>
            <person name="Cao W.C."/>
        </authorList>
    </citation>
    <scope>NUCLEOTIDE SEQUENCE [LARGE SCALE GENOMIC DNA]</scope>
    <source>
        <strain evidence="1">HaeL-2018</strain>
    </source>
</reference>
<organism evidence="1 2">
    <name type="scientific">Haemaphysalis longicornis</name>
    <name type="common">Bush tick</name>
    <dbReference type="NCBI Taxonomy" id="44386"/>
    <lineage>
        <taxon>Eukaryota</taxon>
        <taxon>Metazoa</taxon>
        <taxon>Ecdysozoa</taxon>
        <taxon>Arthropoda</taxon>
        <taxon>Chelicerata</taxon>
        <taxon>Arachnida</taxon>
        <taxon>Acari</taxon>
        <taxon>Parasitiformes</taxon>
        <taxon>Ixodida</taxon>
        <taxon>Ixodoidea</taxon>
        <taxon>Ixodidae</taxon>
        <taxon>Haemaphysalinae</taxon>
        <taxon>Haemaphysalis</taxon>
    </lineage>
</organism>